<reference evidence="3" key="1">
    <citation type="journal article" date="2020" name="bioRxiv">
        <title>Comparative genomics of Chlamydomonas.</title>
        <authorList>
            <person name="Craig R.J."/>
            <person name="Hasan A.R."/>
            <person name="Ness R.W."/>
            <person name="Keightley P.D."/>
        </authorList>
    </citation>
    <scope>NUCLEOTIDE SEQUENCE</scope>
    <source>
        <strain evidence="3">CCAP 11/70</strain>
    </source>
</reference>
<dbReference type="InterPro" id="IPR033336">
    <property type="entry name" value="SAXO1/2"/>
</dbReference>
<evidence type="ECO:0000313" key="4">
    <source>
        <dbReference type="Proteomes" id="UP000612055"/>
    </source>
</evidence>
<accession>A0A835XVV6</accession>
<protein>
    <submittedName>
        <fullName evidence="3">Uncharacterized protein</fullName>
    </submittedName>
</protein>
<organism evidence="3 4">
    <name type="scientific">Edaphochlamys debaryana</name>
    <dbReference type="NCBI Taxonomy" id="47281"/>
    <lineage>
        <taxon>Eukaryota</taxon>
        <taxon>Viridiplantae</taxon>
        <taxon>Chlorophyta</taxon>
        <taxon>core chlorophytes</taxon>
        <taxon>Chlorophyceae</taxon>
        <taxon>CS clade</taxon>
        <taxon>Chlamydomonadales</taxon>
        <taxon>Chlamydomonadales incertae sedis</taxon>
        <taxon>Edaphochlamys</taxon>
    </lineage>
</organism>
<feature type="region of interest" description="Disordered" evidence="2">
    <location>
        <begin position="265"/>
        <end position="299"/>
    </location>
</feature>
<dbReference type="GO" id="GO:0008017">
    <property type="term" value="F:microtubule binding"/>
    <property type="evidence" value="ECO:0007669"/>
    <property type="project" value="InterPro"/>
</dbReference>
<evidence type="ECO:0000313" key="3">
    <source>
        <dbReference type="EMBL" id="KAG2490567.1"/>
    </source>
</evidence>
<feature type="compositionally biased region" description="Basic and acidic residues" evidence="2">
    <location>
        <begin position="98"/>
        <end position="112"/>
    </location>
</feature>
<dbReference type="PANTHER" id="PTHR31516:SF17">
    <property type="entry name" value="STABILIZER OF AXONEMAL MICROTUBULES 2"/>
    <property type="match status" value="1"/>
</dbReference>
<evidence type="ECO:0000256" key="2">
    <source>
        <dbReference type="SAM" id="MobiDB-lite"/>
    </source>
</evidence>
<evidence type="ECO:0000256" key="1">
    <source>
        <dbReference type="ARBA" id="ARBA00008738"/>
    </source>
</evidence>
<dbReference type="EMBL" id="JAEHOE010000060">
    <property type="protein sequence ID" value="KAG2490567.1"/>
    <property type="molecule type" value="Genomic_DNA"/>
</dbReference>
<feature type="region of interest" description="Disordered" evidence="2">
    <location>
        <begin position="85"/>
        <end position="125"/>
    </location>
</feature>
<name>A0A835XVV6_9CHLO</name>
<dbReference type="PANTHER" id="PTHR31516">
    <property type="entry name" value="STABILIZER OF AXONEMAL MICROTUBULES 2"/>
    <property type="match status" value="1"/>
</dbReference>
<keyword evidence="4" id="KW-1185">Reference proteome</keyword>
<comment type="caution">
    <text evidence="3">The sequence shown here is derived from an EMBL/GenBank/DDBJ whole genome shotgun (WGS) entry which is preliminary data.</text>
</comment>
<dbReference type="Proteomes" id="UP000612055">
    <property type="component" value="Unassembled WGS sequence"/>
</dbReference>
<proteinExistence type="inferred from homology"/>
<sequence>MAGGGTRSSSRSRATAHKATGGCVQCQTACCCCCKNWCHVCGVRKCRAQRDSVWAPGTTSEYIAEFPPKQVPLGPRRPGDPLLPSGRFYGKTTNRADFTPKRADLTNPRPREAGMPARPFDGDTTYHAHFPPKRADLEDPLRKIDPAYSAPFVGLTTYNTEYIPRQVRPWTAQPGGTLVSVPFEGNSEYLDQYTKKPIPPPRLPPGDPLLPSNHVPTITTYGHDYIPLPFDKRQAIICCDNPRHPAEHVRITCCVERPWTTCSSCVNSRPGTGGKGAGGPGSPMAPKTPLRGGGTPRAG</sequence>
<feature type="compositionally biased region" description="Gly residues" evidence="2">
    <location>
        <begin position="271"/>
        <end position="281"/>
    </location>
</feature>
<comment type="similarity">
    <text evidence="1">Belongs to the FAM154 family.</text>
</comment>
<dbReference type="AlphaFoldDB" id="A0A835XVV6"/>
<dbReference type="GO" id="GO:0005856">
    <property type="term" value="C:cytoskeleton"/>
    <property type="evidence" value="ECO:0007669"/>
    <property type="project" value="TreeGrafter"/>
</dbReference>
<gene>
    <name evidence="3" type="ORF">HYH03_010961</name>
</gene>
<dbReference type="OrthoDB" id="365640at2759"/>